<dbReference type="AlphaFoldDB" id="H3C7X8"/>
<evidence type="ECO:0000256" key="6">
    <source>
        <dbReference type="ARBA" id="ARBA00022553"/>
    </source>
</evidence>
<reference evidence="15" key="1">
    <citation type="journal article" date="2004" name="Nature">
        <title>Genome duplication in the teleost fish Tetraodon nigroviridis reveals the early vertebrate proto-karyotype.</title>
        <authorList>
            <person name="Jaillon O."/>
            <person name="Aury J.-M."/>
            <person name="Brunet F."/>
            <person name="Petit J.-L."/>
            <person name="Stange-Thomann N."/>
            <person name="Mauceli E."/>
            <person name="Bouneau L."/>
            <person name="Fischer C."/>
            <person name="Ozouf-Costaz C."/>
            <person name="Bernot A."/>
            <person name="Nicaud S."/>
            <person name="Jaffe D."/>
            <person name="Fisher S."/>
            <person name="Lutfalla G."/>
            <person name="Dossat C."/>
            <person name="Segurens B."/>
            <person name="Dasilva C."/>
            <person name="Salanoubat M."/>
            <person name="Levy M."/>
            <person name="Boudet N."/>
            <person name="Castellano S."/>
            <person name="Anthouard V."/>
            <person name="Jubin C."/>
            <person name="Castelli V."/>
            <person name="Katinka M."/>
            <person name="Vacherie B."/>
            <person name="Biemont C."/>
            <person name="Skalli Z."/>
            <person name="Cattolico L."/>
            <person name="Poulain J."/>
            <person name="De Berardinis V."/>
            <person name="Cruaud C."/>
            <person name="Duprat S."/>
            <person name="Brottier P."/>
            <person name="Coutanceau J.-P."/>
            <person name="Gouzy J."/>
            <person name="Parra G."/>
            <person name="Lardier G."/>
            <person name="Chapple C."/>
            <person name="McKernan K.J."/>
            <person name="McEwan P."/>
            <person name="Bosak S."/>
            <person name="Kellis M."/>
            <person name="Volff J.-N."/>
            <person name="Guigo R."/>
            <person name="Zody M.C."/>
            <person name="Mesirov J."/>
            <person name="Lindblad-Toh K."/>
            <person name="Birren B."/>
            <person name="Nusbaum C."/>
            <person name="Kahn D."/>
            <person name="Robinson-Rechavi M."/>
            <person name="Laudet V."/>
            <person name="Schachter V."/>
            <person name="Quetier F."/>
            <person name="Saurin W."/>
            <person name="Scarpelli C."/>
            <person name="Wincker P."/>
            <person name="Lander E.S."/>
            <person name="Weissenbach J."/>
            <person name="Roest Crollius H."/>
        </authorList>
    </citation>
    <scope>NUCLEOTIDE SEQUENCE [LARGE SCALE GENOMIC DNA]</scope>
</reference>
<evidence type="ECO:0000256" key="1">
    <source>
        <dbReference type="ARBA" id="ARBA00001962"/>
    </source>
</evidence>
<evidence type="ECO:0000256" key="8">
    <source>
        <dbReference type="ARBA" id="ARBA00023002"/>
    </source>
</evidence>
<keyword evidence="7" id="KW-0479">Metal-binding</keyword>
<name>H3C7X8_TETNG</name>
<keyword evidence="15" id="KW-1185">Reference proteome</keyword>
<keyword evidence="5" id="KW-0963">Cytoplasm</keyword>
<protein>
    <recommendedName>
        <fullName evidence="12">Ribonucleoside-diphosphate reductase subunit M2</fullName>
        <ecNumber evidence="4">1.17.4.1</ecNumber>
    </recommendedName>
    <alternativeName>
        <fullName evidence="13">Ribonucleotide reductase small chain</fullName>
    </alternativeName>
    <alternativeName>
        <fullName evidence="11">Ribonucleotide reductase small subunit</fullName>
    </alternativeName>
</protein>
<evidence type="ECO:0000256" key="9">
    <source>
        <dbReference type="ARBA" id="ARBA00023004"/>
    </source>
</evidence>
<evidence type="ECO:0000256" key="10">
    <source>
        <dbReference type="ARBA" id="ARBA00023116"/>
    </source>
</evidence>
<reference evidence="14" key="2">
    <citation type="submission" date="2025-08" db="UniProtKB">
        <authorList>
            <consortium name="Ensembl"/>
        </authorList>
    </citation>
    <scope>IDENTIFICATION</scope>
</reference>
<proteinExistence type="inferred from homology"/>
<dbReference type="GO" id="GO:0004748">
    <property type="term" value="F:ribonucleoside-diphosphate reductase activity, thioredoxin disulfide as acceptor"/>
    <property type="evidence" value="ECO:0007669"/>
    <property type="project" value="UniProtKB-EC"/>
</dbReference>
<evidence type="ECO:0000256" key="5">
    <source>
        <dbReference type="ARBA" id="ARBA00022490"/>
    </source>
</evidence>
<dbReference type="Ensembl" id="ENSTNIT00000004489.1">
    <property type="protein sequence ID" value="ENSTNIP00000004350.1"/>
    <property type="gene ID" value="ENSTNIG00000002509.1"/>
</dbReference>
<evidence type="ECO:0000313" key="14">
    <source>
        <dbReference type="Ensembl" id="ENSTNIP00000004350.1"/>
    </source>
</evidence>
<dbReference type="FunFam" id="1.10.620.20:FF:000004">
    <property type="entry name" value="Ribonucleoside-diphosphate reductase subunit M2 B"/>
    <property type="match status" value="1"/>
</dbReference>
<accession>H3C7X8</accession>
<comment type="cofactor">
    <cofactor evidence="1">
        <name>Fe cation</name>
        <dbReference type="ChEBI" id="CHEBI:24875"/>
    </cofactor>
</comment>
<comment type="subcellular location">
    <subcellularLocation>
        <location evidence="2">Cytoplasm</location>
    </subcellularLocation>
</comment>
<dbReference type="Pfam" id="PF00268">
    <property type="entry name" value="Ribonuc_red_sm"/>
    <property type="match status" value="1"/>
</dbReference>
<keyword evidence="6" id="KW-0597">Phosphoprotein</keyword>
<keyword evidence="8" id="KW-0560">Oxidoreductase</keyword>
<dbReference type="PANTHER" id="PTHR23409">
    <property type="entry name" value="RIBONUCLEOSIDE-DIPHOSPHATE REDUCTASE SMALL CHAIN"/>
    <property type="match status" value="1"/>
</dbReference>
<dbReference type="GO" id="GO:0046872">
    <property type="term" value="F:metal ion binding"/>
    <property type="evidence" value="ECO:0007669"/>
    <property type="project" value="UniProtKB-KW"/>
</dbReference>
<dbReference type="Proteomes" id="UP000007303">
    <property type="component" value="Unassembled WGS sequence"/>
</dbReference>
<dbReference type="InterPro" id="IPR000358">
    <property type="entry name" value="RNR_small_fam"/>
</dbReference>
<dbReference type="InterPro" id="IPR033909">
    <property type="entry name" value="RNR_small"/>
</dbReference>
<dbReference type="InterPro" id="IPR009078">
    <property type="entry name" value="Ferritin-like_SF"/>
</dbReference>
<evidence type="ECO:0000256" key="3">
    <source>
        <dbReference type="ARBA" id="ARBA00009303"/>
    </source>
</evidence>
<dbReference type="InterPro" id="IPR012348">
    <property type="entry name" value="RNR-like"/>
</dbReference>
<evidence type="ECO:0000256" key="7">
    <source>
        <dbReference type="ARBA" id="ARBA00022723"/>
    </source>
</evidence>
<dbReference type="Gene3D" id="1.10.620.20">
    <property type="entry name" value="Ribonucleotide Reductase, subunit A"/>
    <property type="match status" value="1"/>
</dbReference>
<dbReference type="InterPro" id="IPR030475">
    <property type="entry name" value="RNR_small_AS"/>
</dbReference>
<dbReference type="GO" id="GO:0005829">
    <property type="term" value="C:cytosol"/>
    <property type="evidence" value="ECO:0007669"/>
    <property type="project" value="TreeGrafter"/>
</dbReference>
<evidence type="ECO:0000313" key="15">
    <source>
        <dbReference type="Proteomes" id="UP000007303"/>
    </source>
</evidence>
<evidence type="ECO:0000256" key="2">
    <source>
        <dbReference type="ARBA" id="ARBA00004496"/>
    </source>
</evidence>
<dbReference type="EC" id="1.17.4.1" evidence="4"/>
<dbReference type="GO" id="GO:0009263">
    <property type="term" value="P:deoxyribonucleotide biosynthetic process"/>
    <property type="evidence" value="ECO:0007669"/>
    <property type="project" value="UniProtKB-KW"/>
</dbReference>
<keyword evidence="10" id="KW-0215">Deoxyribonucleotide synthesis</keyword>
<evidence type="ECO:0000256" key="13">
    <source>
        <dbReference type="ARBA" id="ARBA00042512"/>
    </source>
</evidence>
<evidence type="ECO:0000256" key="12">
    <source>
        <dbReference type="ARBA" id="ARBA00040401"/>
    </source>
</evidence>
<dbReference type="CDD" id="cd01049">
    <property type="entry name" value="RNRR2"/>
    <property type="match status" value="1"/>
</dbReference>
<dbReference type="FunCoup" id="H3C7X8">
    <property type="interactions" value="744"/>
</dbReference>
<dbReference type="SUPFAM" id="SSF47240">
    <property type="entry name" value="Ferritin-like"/>
    <property type="match status" value="1"/>
</dbReference>
<organism evidence="14 15">
    <name type="scientific">Tetraodon nigroviridis</name>
    <name type="common">Spotted green pufferfish</name>
    <name type="synonym">Chelonodon nigroviridis</name>
    <dbReference type="NCBI Taxonomy" id="99883"/>
    <lineage>
        <taxon>Eukaryota</taxon>
        <taxon>Metazoa</taxon>
        <taxon>Chordata</taxon>
        <taxon>Craniata</taxon>
        <taxon>Vertebrata</taxon>
        <taxon>Euteleostomi</taxon>
        <taxon>Actinopterygii</taxon>
        <taxon>Neopterygii</taxon>
        <taxon>Teleostei</taxon>
        <taxon>Neoteleostei</taxon>
        <taxon>Acanthomorphata</taxon>
        <taxon>Eupercaria</taxon>
        <taxon>Tetraodontiformes</taxon>
        <taxon>Tetradontoidea</taxon>
        <taxon>Tetraodontidae</taxon>
        <taxon>Tetraodon</taxon>
    </lineage>
</organism>
<evidence type="ECO:0000256" key="4">
    <source>
        <dbReference type="ARBA" id="ARBA00012274"/>
    </source>
</evidence>
<evidence type="ECO:0000256" key="11">
    <source>
        <dbReference type="ARBA" id="ARBA00030749"/>
    </source>
</evidence>
<dbReference type="InParanoid" id="H3C7X8"/>
<sequence>MLSARAPLSAKNEPTLVSDVRQLSLGKENTPPSLNSSRVLASKTARRIFAEAAGRDGNSGVFQTKPPLLKENPRRFVIFPIQYQDLWQMYKKAEASFWTAEEVDLSKDLQHWESLKDDERFFISHVLAFFAASDGIVNENLVERFTQEVQVTEARCFYGFQIAMENIHSEMYSLLIDTYIKEPSEREYLFNAIETLPCVKKKADWALNWIGNQKASYGERVVAFAAVEGIFFSGSFAAIFWLKKRGLMPGLTFSNELISRDEGLHCDFACLMFKHLLHKPSAQTVGAIIRNAVEIEQEFLTEALPVKLIGMNCQLMKRYIEFVDRLLLELGFAKIYRAENPFDFMENISLEGKTNFFEKRVGEYQRMGVMAGAADNTFRLDADF</sequence>
<reference evidence="14" key="3">
    <citation type="submission" date="2025-09" db="UniProtKB">
        <authorList>
            <consortium name="Ensembl"/>
        </authorList>
    </citation>
    <scope>IDENTIFICATION</scope>
</reference>
<keyword evidence="9" id="KW-0408">Iron</keyword>
<dbReference type="PROSITE" id="PS00368">
    <property type="entry name" value="RIBORED_SMALL"/>
    <property type="match status" value="1"/>
</dbReference>
<comment type="similarity">
    <text evidence="3">Belongs to the ribonucleoside diphosphate reductase small chain family.</text>
</comment>
<dbReference type="PANTHER" id="PTHR23409:SF20">
    <property type="entry name" value="RIBONUCLEOSIDE-DIPHOSPHATE REDUCTASE SUBUNIT M2"/>
    <property type="match status" value="1"/>
</dbReference>
<dbReference type="GeneTree" id="ENSGT00390000013305"/>